<evidence type="ECO:0000313" key="9">
    <source>
        <dbReference type="Proteomes" id="UP000663879"/>
    </source>
</evidence>
<evidence type="ECO:0000256" key="4">
    <source>
        <dbReference type="ARBA" id="ARBA00023163"/>
    </source>
</evidence>
<gene>
    <name evidence="6" type="primary">MED19</name>
    <name evidence="8" type="ORF">OXX778_LOCUS2102</name>
</gene>
<sequence>MDPAMSYEDLANQDFMHQDQNFNSKLENFPDLADGMRHEIVDHNHHEAHELPFYLMRPCPPEEPLNGSTNLILHNERQQAFKQYCCKKVKEPLSAFLPDFPGNIDTTVFFSTGDEAKETSTLNSLIDPKLQIINKEINSFTLDQISSSFRLYPGPLPSEYMVMVQTTLPSSEFGSSKKSKKSKRSSNEGEANGEKRKKKKEKKKKKDKDKDKEKKPSSNPTE</sequence>
<dbReference type="Pfam" id="PF10278">
    <property type="entry name" value="Med19"/>
    <property type="match status" value="1"/>
</dbReference>
<dbReference type="GO" id="GO:0003712">
    <property type="term" value="F:transcription coregulator activity"/>
    <property type="evidence" value="ECO:0007669"/>
    <property type="project" value="InterPro"/>
</dbReference>
<evidence type="ECO:0000256" key="6">
    <source>
        <dbReference type="RuleBase" id="RU364151"/>
    </source>
</evidence>
<feature type="region of interest" description="Disordered" evidence="7">
    <location>
        <begin position="171"/>
        <end position="222"/>
    </location>
</feature>
<comment type="caution">
    <text evidence="8">The sequence shown here is derived from an EMBL/GenBank/DDBJ whole genome shotgun (WGS) entry which is preliminary data.</text>
</comment>
<protein>
    <recommendedName>
        <fullName evidence="6">Mediator of RNA polymerase II transcription subunit 19</fullName>
    </recommendedName>
    <alternativeName>
        <fullName evidence="6">Mediator complex subunit 19</fullName>
    </alternativeName>
</protein>
<dbReference type="Proteomes" id="UP000663879">
    <property type="component" value="Unassembled WGS sequence"/>
</dbReference>
<dbReference type="GO" id="GO:0016592">
    <property type="term" value="C:mediator complex"/>
    <property type="evidence" value="ECO:0007669"/>
    <property type="project" value="InterPro"/>
</dbReference>
<evidence type="ECO:0000313" key="8">
    <source>
        <dbReference type="EMBL" id="CAF0720338.1"/>
    </source>
</evidence>
<accession>A0A813MB75</accession>
<dbReference type="InterPro" id="IPR019403">
    <property type="entry name" value="Mediator_Med19_met"/>
</dbReference>
<keyword evidence="5 6" id="KW-0539">Nucleus</keyword>
<feature type="compositionally biased region" description="Basic residues" evidence="7">
    <location>
        <begin position="195"/>
        <end position="207"/>
    </location>
</feature>
<dbReference type="AlphaFoldDB" id="A0A813MB75"/>
<name>A0A813MB75_9BILA</name>
<evidence type="ECO:0000256" key="1">
    <source>
        <dbReference type="ARBA" id="ARBA00004123"/>
    </source>
</evidence>
<dbReference type="PANTHER" id="PTHR22536:SF1">
    <property type="entry name" value="MEDIATOR OF RNA POLYMERASE II TRANSCRIPTION SUBUNIT 19"/>
    <property type="match status" value="1"/>
</dbReference>
<comment type="subunit">
    <text evidence="6">Component of the Mediator complex.</text>
</comment>
<organism evidence="8 9">
    <name type="scientific">Brachionus calyciflorus</name>
    <dbReference type="NCBI Taxonomy" id="104777"/>
    <lineage>
        <taxon>Eukaryota</taxon>
        <taxon>Metazoa</taxon>
        <taxon>Spiralia</taxon>
        <taxon>Gnathifera</taxon>
        <taxon>Rotifera</taxon>
        <taxon>Eurotatoria</taxon>
        <taxon>Monogononta</taxon>
        <taxon>Pseudotrocha</taxon>
        <taxon>Ploima</taxon>
        <taxon>Brachionidae</taxon>
        <taxon>Brachionus</taxon>
    </lineage>
</organism>
<dbReference type="GO" id="GO:0045944">
    <property type="term" value="P:positive regulation of transcription by RNA polymerase II"/>
    <property type="evidence" value="ECO:0007669"/>
    <property type="project" value="TreeGrafter"/>
</dbReference>
<dbReference type="EMBL" id="CAJNOC010000155">
    <property type="protein sequence ID" value="CAF0720338.1"/>
    <property type="molecule type" value="Genomic_DNA"/>
</dbReference>
<dbReference type="PANTHER" id="PTHR22536">
    <property type="entry name" value="LUNG CANCER METASTASIS-RELATED LCMR1 PROTEIN"/>
    <property type="match status" value="1"/>
</dbReference>
<reference evidence="8" key="1">
    <citation type="submission" date="2021-02" db="EMBL/GenBank/DDBJ databases">
        <authorList>
            <person name="Nowell W R."/>
        </authorList>
    </citation>
    <scope>NUCLEOTIDE SEQUENCE</scope>
    <source>
        <strain evidence="8">Ploen Becks lab</strain>
    </source>
</reference>
<comment type="similarity">
    <text evidence="2 6">Belongs to the Mediator complex subunit 19 family.</text>
</comment>
<keyword evidence="6" id="KW-0010">Activator</keyword>
<evidence type="ECO:0000256" key="7">
    <source>
        <dbReference type="SAM" id="MobiDB-lite"/>
    </source>
</evidence>
<comment type="function">
    <text evidence="6">Component of the Mediator complex, a coactivator involved in the regulated transcription of nearly all RNA polymerase II-dependent genes. Mediator functions as a bridge to convey information from gene-specific regulatory proteins to the basal RNA polymerase II transcription machinery. Mediator is recruited to promoters by direct interactions with regulatory proteins and serves as a scaffold for the assembly of a functional preinitiation complex with RNA polymerase II and the general transcription factors.</text>
</comment>
<keyword evidence="3 6" id="KW-0805">Transcription regulation</keyword>
<dbReference type="OrthoDB" id="10044050at2759"/>
<keyword evidence="4 6" id="KW-0804">Transcription</keyword>
<keyword evidence="9" id="KW-1185">Reference proteome</keyword>
<evidence type="ECO:0000256" key="5">
    <source>
        <dbReference type="ARBA" id="ARBA00023242"/>
    </source>
</evidence>
<evidence type="ECO:0000256" key="3">
    <source>
        <dbReference type="ARBA" id="ARBA00023015"/>
    </source>
</evidence>
<proteinExistence type="inferred from homology"/>
<evidence type="ECO:0000256" key="2">
    <source>
        <dbReference type="ARBA" id="ARBA00009259"/>
    </source>
</evidence>
<comment type="subcellular location">
    <subcellularLocation>
        <location evidence="1 6">Nucleus</location>
    </subcellularLocation>
</comment>